<dbReference type="InterPro" id="IPR050570">
    <property type="entry name" value="Cell_wall_metabolism_enzyme"/>
</dbReference>
<dbReference type="Gene3D" id="2.70.70.10">
    <property type="entry name" value="Glucose Permease (Domain IIA)"/>
    <property type="match status" value="1"/>
</dbReference>
<keyword evidence="4" id="KW-1185">Reference proteome</keyword>
<name>A0A7K1YEW5_9SPHI</name>
<evidence type="ECO:0000259" key="2">
    <source>
        <dbReference type="Pfam" id="PF01551"/>
    </source>
</evidence>
<organism evidence="3 4">
    <name type="scientific">Hufsiella arboris</name>
    <dbReference type="NCBI Taxonomy" id="2695275"/>
    <lineage>
        <taxon>Bacteria</taxon>
        <taxon>Pseudomonadati</taxon>
        <taxon>Bacteroidota</taxon>
        <taxon>Sphingobacteriia</taxon>
        <taxon>Sphingobacteriales</taxon>
        <taxon>Sphingobacteriaceae</taxon>
        <taxon>Hufsiella</taxon>
    </lineage>
</organism>
<dbReference type="PANTHER" id="PTHR21666:SF285">
    <property type="entry name" value="M23 FAMILY METALLOPEPTIDASE"/>
    <property type="match status" value="1"/>
</dbReference>
<dbReference type="Proteomes" id="UP000466586">
    <property type="component" value="Unassembled WGS sequence"/>
</dbReference>
<sequence length="569" mass="63545">MRFLFIAVLALVSLNLSAQDIPVSKSYPQDYFSKPLELAPSLAGSFGEIRGNHFHSGLDYRTNQREGYPVYAPADGYVSRLRVQIGGGGNIVYLTHPNGYSTVYMHLQRFNERILQALRSYQYRQQQYDVDFPLLPIEIPVKKGEIIAWSGRTGAVAGPHLHFEIRDSKTEETINAQLFGLKVPDISKPTITSMYVYRLNGLPFSPETPKQYFQVVGSGGNYHLNQSPVINISGETGFGINTFDMSGGSKNGVYSIELSLDGKVIYLSALEGFYFNNSRAVNAHIDYPTLLNSGITIQKSFVEPGNPLTIYKKLVNRGLIELSDDSIHDMKYTVKDVAGNTSTLSFRIKNNPAAKIAFKAPEGVKQFFYNTDNEFSNPEVKVFIPKGNLYSDINLTYSESSRPARAFSPVCHIHNRLTPIHTGFTLSIRADSLLTEKLHDKVVIMDTRGLAYSGDFENGFVKATVKNFGNYYLTIDTIAPTIRPISISEGSVFSSQGKITLRIGDNLAGIKTYNGYIDGKWVLMEFDPKTYIVTHNFDYRTIAGKHSFQLLVTDLKNNTKSYSANFTLN</sequence>
<evidence type="ECO:0000313" key="4">
    <source>
        <dbReference type="Proteomes" id="UP000466586"/>
    </source>
</evidence>
<dbReference type="RefSeq" id="WP_160845751.1">
    <property type="nucleotide sequence ID" value="NZ_WVHT01000008.1"/>
</dbReference>
<dbReference type="InterPro" id="IPR016047">
    <property type="entry name" value="M23ase_b-sheet_dom"/>
</dbReference>
<dbReference type="SUPFAM" id="SSF51261">
    <property type="entry name" value="Duplicated hybrid motif"/>
    <property type="match status" value="1"/>
</dbReference>
<dbReference type="InterPro" id="IPR011055">
    <property type="entry name" value="Dup_hybrid_motif"/>
</dbReference>
<feature type="signal peptide" evidence="1">
    <location>
        <begin position="1"/>
        <end position="18"/>
    </location>
</feature>
<dbReference type="PANTHER" id="PTHR21666">
    <property type="entry name" value="PEPTIDASE-RELATED"/>
    <property type="match status" value="1"/>
</dbReference>
<dbReference type="Pfam" id="PF01551">
    <property type="entry name" value="Peptidase_M23"/>
    <property type="match status" value="1"/>
</dbReference>
<feature type="domain" description="M23ase beta-sheet core" evidence="2">
    <location>
        <begin position="54"/>
        <end position="111"/>
    </location>
</feature>
<dbReference type="EMBL" id="WVHT01000008">
    <property type="protein sequence ID" value="MXV52578.1"/>
    <property type="molecule type" value="Genomic_DNA"/>
</dbReference>
<dbReference type="GO" id="GO:0004222">
    <property type="term" value="F:metalloendopeptidase activity"/>
    <property type="evidence" value="ECO:0007669"/>
    <property type="project" value="TreeGrafter"/>
</dbReference>
<evidence type="ECO:0000256" key="1">
    <source>
        <dbReference type="SAM" id="SignalP"/>
    </source>
</evidence>
<reference evidence="3 4" key="1">
    <citation type="submission" date="2019-11" db="EMBL/GenBank/DDBJ databases">
        <title>Pedobacter sp. HMF7647 Genome sequencing and assembly.</title>
        <authorList>
            <person name="Kang H."/>
            <person name="Kim H."/>
            <person name="Joh K."/>
        </authorList>
    </citation>
    <scope>NUCLEOTIDE SEQUENCE [LARGE SCALE GENOMIC DNA]</scope>
    <source>
        <strain evidence="3 4">HMF7647</strain>
    </source>
</reference>
<feature type="chain" id="PRO_5029606406" evidence="1">
    <location>
        <begin position="19"/>
        <end position="569"/>
    </location>
</feature>
<gene>
    <name evidence="3" type="ORF">GS399_16515</name>
</gene>
<accession>A0A7K1YEW5</accession>
<evidence type="ECO:0000313" key="3">
    <source>
        <dbReference type="EMBL" id="MXV52578.1"/>
    </source>
</evidence>
<protein>
    <submittedName>
        <fullName evidence="3">Peptidoglycan DD-metalloendopeptidase family protein</fullName>
    </submittedName>
</protein>
<comment type="caution">
    <text evidence="3">The sequence shown here is derived from an EMBL/GenBank/DDBJ whole genome shotgun (WGS) entry which is preliminary data.</text>
</comment>
<keyword evidence="1" id="KW-0732">Signal</keyword>
<dbReference type="AlphaFoldDB" id="A0A7K1YEW5"/>
<dbReference type="CDD" id="cd12797">
    <property type="entry name" value="M23_peptidase"/>
    <property type="match status" value="1"/>
</dbReference>
<proteinExistence type="predicted"/>